<dbReference type="RefSeq" id="WP_111817167.1">
    <property type="nucleotide sequence ID" value="NZ_UEFO01000032.1"/>
</dbReference>
<dbReference type="OrthoDB" id="9779930at2"/>
<accession>A0A5C6YLI1</accession>
<sequence>MKNTEITLNMEALIKQMGDELRSGKPLTGAGGIFTPLIKKVIESSLEGEMDAHLEQEGKSSKNRRNGRGRKNVLSSSGGLEIFSPRDRDGSFQPQTIKKRQRRLEMDIDKKILSLYGRGMSYQDIQDQLKEMYDVELSVGTLTSITDRILPDILEWQQRPLESVYPVMWLDAMHFKVREHGKVVSKAVYNILGVNRDGDKQVLGIYFGDNESSSFWRNVLHELQQRGVKDIFVACIDNLSGFADAIEDIFPKTDVQLCLVHQMRNSIKYATHTDVKPLVRDLKKVYTALNENAARQYLDQAEEKWGSKYKVVFRSWNNNWTRLTNFYKYPPALRRVIYTNNPIESYHRMVRKVTKTKGAFTSENAIVKQIYLATINAQTRWNGSMFAWASVRRDLVDYFDNRFLTDDTLN</sequence>
<evidence type="ECO:0000256" key="2">
    <source>
        <dbReference type="ARBA" id="ARBA00010961"/>
    </source>
</evidence>
<feature type="compositionally biased region" description="Basic and acidic residues" evidence="7">
    <location>
        <begin position="51"/>
        <end position="60"/>
    </location>
</feature>
<feature type="region of interest" description="Disordered" evidence="7">
    <location>
        <begin position="51"/>
        <end position="99"/>
    </location>
</feature>
<comment type="similarity">
    <text evidence="2 6">Belongs to the transposase mutator family.</text>
</comment>
<reference evidence="8 9" key="1">
    <citation type="submission" date="2019-08" db="EMBL/GenBank/DDBJ databases">
        <title>Genome of Aequorivita lipolytica Y10-2 (type strain).</title>
        <authorList>
            <person name="Bowman J.P."/>
        </authorList>
    </citation>
    <scope>NUCLEOTIDE SEQUENCE [LARGE SCALE GENOMIC DNA]</scope>
    <source>
        <strain evidence="8 9">Y10-2</strain>
    </source>
</reference>
<name>A0A5C6YLI1_9FLAO</name>
<dbReference type="GO" id="GO:0004803">
    <property type="term" value="F:transposase activity"/>
    <property type="evidence" value="ECO:0007669"/>
    <property type="project" value="UniProtKB-UniRule"/>
</dbReference>
<dbReference type="EMBL" id="VORU01000039">
    <property type="protein sequence ID" value="TXD67746.1"/>
    <property type="molecule type" value="Genomic_DNA"/>
</dbReference>
<evidence type="ECO:0000313" key="8">
    <source>
        <dbReference type="EMBL" id="TXD67746.1"/>
    </source>
</evidence>
<evidence type="ECO:0000256" key="4">
    <source>
        <dbReference type="ARBA" id="ARBA00023125"/>
    </source>
</evidence>
<dbReference type="AlphaFoldDB" id="A0A5C6YLI1"/>
<keyword evidence="4 6" id="KW-0238">DNA-binding</keyword>
<organism evidence="8 9">
    <name type="scientific">Aequorivita lipolytica</name>
    <dbReference type="NCBI Taxonomy" id="153267"/>
    <lineage>
        <taxon>Bacteria</taxon>
        <taxon>Pseudomonadati</taxon>
        <taxon>Bacteroidota</taxon>
        <taxon>Flavobacteriia</taxon>
        <taxon>Flavobacteriales</taxon>
        <taxon>Flavobacteriaceae</taxon>
        <taxon>Aequorivita</taxon>
    </lineage>
</organism>
<dbReference type="NCBIfam" id="NF033543">
    <property type="entry name" value="transpos_IS256"/>
    <property type="match status" value="1"/>
</dbReference>
<dbReference type="Pfam" id="PF00872">
    <property type="entry name" value="Transposase_mut"/>
    <property type="match status" value="1"/>
</dbReference>
<dbReference type="GO" id="GO:0006313">
    <property type="term" value="P:DNA transposition"/>
    <property type="evidence" value="ECO:0007669"/>
    <property type="project" value="UniProtKB-UniRule"/>
</dbReference>
<dbReference type="PANTHER" id="PTHR33217:SF8">
    <property type="entry name" value="MUTATOR FAMILY TRANSPOSASE"/>
    <property type="match status" value="1"/>
</dbReference>
<keyword evidence="3 6" id="KW-0815">Transposition</keyword>
<evidence type="ECO:0000256" key="3">
    <source>
        <dbReference type="ARBA" id="ARBA00022578"/>
    </source>
</evidence>
<keyword evidence="9" id="KW-1185">Reference proteome</keyword>
<keyword evidence="5 6" id="KW-0233">DNA recombination</keyword>
<evidence type="ECO:0000256" key="7">
    <source>
        <dbReference type="SAM" id="MobiDB-lite"/>
    </source>
</evidence>
<dbReference type="InterPro" id="IPR001207">
    <property type="entry name" value="Transposase_mutator"/>
</dbReference>
<dbReference type="GO" id="GO:0003677">
    <property type="term" value="F:DNA binding"/>
    <property type="evidence" value="ECO:0007669"/>
    <property type="project" value="UniProtKB-UniRule"/>
</dbReference>
<protein>
    <recommendedName>
        <fullName evidence="6">Mutator family transposase</fullName>
    </recommendedName>
</protein>
<gene>
    <name evidence="8" type="ORF">ESV24_15175</name>
</gene>
<evidence type="ECO:0000256" key="6">
    <source>
        <dbReference type="RuleBase" id="RU365089"/>
    </source>
</evidence>
<dbReference type="PANTHER" id="PTHR33217">
    <property type="entry name" value="TRANSPOSASE FOR INSERTION SEQUENCE ELEMENT IS1081"/>
    <property type="match status" value="1"/>
</dbReference>
<evidence type="ECO:0000256" key="1">
    <source>
        <dbReference type="ARBA" id="ARBA00002190"/>
    </source>
</evidence>
<comment type="function">
    <text evidence="1 6">Required for the transposition of the insertion element.</text>
</comment>
<comment type="caution">
    <text evidence="8">The sequence shown here is derived from an EMBL/GenBank/DDBJ whole genome shotgun (WGS) entry which is preliminary data.</text>
</comment>
<keyword evidence="6" id="KW-0814">Transposable element</keyword>
<feature type="compositionally biased region" description="Basic residues" evidence="7">
    <location>
        <begin position="61"/>
        <end position="71"/>
    </location>
</feature>
<evidence type="ECO:0000256" key="5">
    <source>
        <dbReference type="ARBA" id="ARBA00023172"/>
    </source>
</evidence>
<dbReference type="Proteomes" id="UP000321945">
    <property type="component" value="Unassembled WGS sequence"/>
</dbReference>
<evidence type="ECO:0000313" key="9">
    <source>
        <dbReference type="Proteomes" id="UP000321945"/>
    </source>
</evidence>
<proteinExistence type="inferred from homology"/>